<dbReference type="InterPro" id="IPR011006">
    <property type="entry name" value="CheY-like_superfamily"/>
</dbReference>
<dbReference type="InterPro" id="IPR001789">
    <property type="entry name" value="Sig_transdc_resp-reg_receiver"/>
</dbReference>
<dbReference type="PANTHER" id="PTHR44520:SF2">
    <property type="entry name" value="RESPONSE REGULATOR RCP1"/>
    <property type="match status" value="1"/>
</dbReference>
<dbReference type="Gene3D" id="3.40.50.2300">
    <property type="match status" value="1"/>
</dbReference>
<dbReference type="InterPro" id="IPR052893">
    <property type="entry name" value="TCS_response_regulator"/>
</dbReference>
<keyword evidence="1" id="KW-0597">Phosphoprotein</keyword>
<dbReference type="SUPFAM" id="SSF52172">
    <property type="entry name" value="CheY-like"/>
    <property type="match status" value="1"/>
</dbReference>
<dbReference type="Pfam" id="PF00072">
    <property type="entry name" value="Response_reg"/>
    <property type="match status" value="1"/>
</dbReference>
<dbReference type="RefSeq" id="WP_107150887.1">
    <property type="nucleotide sequence ID" value="NZ_PYUC01000005.1"/>
</dbReference>
<dbReference type="PANTHER" id="PTHR44520">
    <property type="entry name" value="RESPONSE REGULATOR RCP1-RELATED"/>
    <property type="match status" value="1"/>
</dbReference>
<proteinExistence type="predicted"/>
<evidence type="ECO:0000313" key="4">
    <source>
        <dbReference type="Proteomes" id="UP000240638"/>
    </source>
</evidence>
<sequence length="150" mass="16854">MVIDMSRSLVDILLVEDSPSDAMMTREALLEYRVLNPLHVVEDGVAAMRYLKQRGPDGSARRPGLIILDLNLPKMSGREVLQELKRDPALSDIPVVVLTTSKAEEDVLRSYGLHANCYITKPVDFEKFTEVVRSISDFWFSVVTLPPVKP</sequence>
<dbReference type="AlphaFoldDB" id="A0A2T3XVL9"/>
<accession>A0A2T3XVL9</accession>
<evidence type="ECO:0000259" key="2">
    <source>
        <dbReference type="PROSITE" id="PS50110"/>
    </source>
</evidence>
<feature type="domain" description="Response regulatory" evidence="2">
    <location>
        <begin position="11"/>
        <end position="136"/>
    </location>
</feature>
<organism evidence="3 4">
    <name type="scientific">Trinickia symbiotica</name>
    <dbReference type="NCBI Taxonomy" id="863227"/>
    <lineage>
        <taxon>Bacteria</taxon>
        <taxon>Pseudomonadati</taxon>
        <taxon>Pseudomonadota</taxon>
        <taxon>Betaproteobacteria</taxon>
        <taxon>Burkholderiales</taxon>
        <taxon>Burkholderiaceae</taxon>
        <taxon>Trinickia</taxon>
    </lineage>
</organism>
<dbReference type="Proteomes" id="UP000240638">
    <property type="component" value="Unassembled WGS sequence"/>
</dbReference>
<comment type="caution">
    <text evidence="3">The sequence shown here is derived from an EMBL/GenBank/DDBJ whole genome shotgun (WGS) entry which is preliminary data.</text>
</comment>
<reference evidence="3 4" key="1">
    <citation type="submission" date="2018-03" db="EMBL/GenBank/DDBJ databases">
        <title>Whole genome analyses suggest that Burkholderia sensu lato contains two further novel genera in the rhizoxinica-symbiotica group Mycetohabitans gen. nov., and Trinickia gen. nov.: implications for the evolution of diazotrophy and nodulation in the Burkholderiaceae.</title>
        <authorList>
            <person name="Estrada De Los Santos P."/>
            <person name="Palmer M."/>
            <person name="Chavez-Ramirez B."/>
            <person name="Steenkamp E.T."/>
            <person name="Hirsch A.M."/>
            <person name="Manyaka P."/>
            <person name="Maluk M."/>
            <person name="Lafos M."/>
            <person name="Crook M."/>
            <person name="Gross E."/>
            <person name="Simon M.F."/>
            <person name="Bueno Dos Reis Junior F."/>
            <person name="Poole P.S."/>
            <person name="Venter S.N."/>
            <person name="James E.K."/>
        </authorList>
    </citation>
    <scope>NUCLEOTIDE SEQUENCE [LARGE SCALE GENOMIC DNA]</scope>
    <source>
        <strain evidence="3 4">JPY-366</strain>
    </source>
</reference>
<evidence type="ECO:0000256" key="1">
    <source>
        <dbReference type="PROSITE-ProRule" id="PRU00169"/>
    </source>
</evidence>
<dbReference type="SMART" id="SM00448">
    <property type="entry name" value="REC"/>
    <property type="match status" value="1"/>
</dbReference>
<feature type="modified residue" description="4-aspartylphosphate" evidence="1">
    <location>
        <position position="69"/>
    </location>
</feature>
<dbReference type="CDD" id="cd17557">
    <property type="entry name" value="REC_Rcp-like"/>
    <property type="match status" value="1"/>
</dbReference>
<dbReference type="PROSITE" id="PS50110">
    <property type="entry name" value="RESPONSE_REGULATORY"/>
    <property type="match status" value="1"/>
</dbReference>
<dbReference type="GO" id="GO:0000160">
    <property type="term" value="P:phosphorelay signal transduction system"/>
    <property type="evidence" value="ECO:0007669"/>
    <property type="project" value="InterPro"/>
</dbReference>
<dbReference type="EMBL" id="PYUC01000005">
    <property type="protein sequence ID" value="PTB20566.1"/>
    <property type="molecule type" value="Genomic_DNA"/>
</dbReference>
<protein>
    <submittedName>
        <fullName evidence="3">Response regulator</fullName>
    </submittedName>
</protein>
<name>A0A2T3XVL9_9BURK</name>
<evidence type="ECO:0000313" key="3">
    <source>
        <dbReference type="EMBL" id="PTB20566.1"/>
    </source>
</evidence>
<gene>
    <name evidence="3" type="ORF">C9I57_12070</name>
</gene>